<dbReference type="AlphaFoldDB" id="A0A1Z5K4H3"/>
<keyword evidence="1" id="KW-0472">Membrane</keyword>
<dbReference type="EMBL" id="BDSP01000153">
    <property type="protein sequence ID" value="GAX21119.1"/>
    <property type="molecule type" value="Genomic_DNA"/>
</dbReference>
<evidence type="ECO:0000256" key="1">
    <source>
        <dbReference type="SAM" id="Phobius"/>
    </source>
</evidence>
<accession>A0A1Z5K4H3</accession>
<evidence type="ECO:0000313" key="3">
    <source>
        <dbReference type="Proteomes" id="UP000198406"/>
    </source>
</evidence>
<gene>
    <name evidence="2" type="ORF">FisN_1Lh206</name>
</gene>
<reference evidence="2 3" key="1">
    <citation type="journal article" date="2015" name="Plant Cell">
        <title>Oil accumulation by the oleaginous diatom Fistulifera solaris as revealed by the genome and transcriptome.</title>
        <authorList>
            <person name="Tanaka T."/>
            <person name="Maeda Y."/>
            <person name="Veluchamy A."/>
            <person name="Tanaka M."/>
            <person name="Abida H."/>
            <person name="Marechal E."/>
            <person name="Bowler C."/>
            <person name="Muto M."/>
            <person name="Sunaga Y."/>
            <person name="Tanaka M."/>
            <person name="Yoshino T."/>
            <person name="Taniguchi T."/>
            <person name="Fukuda Y."/>
            <person name="Nemoto M."/>
            <person name="Matsumoto M."/>
            <person name="Wong P.S."/>
            <person name="Aburatani S."/>
            <person name="Fujibuchi W."/>
        </authorList>
    </citation>
    <scope>NUCLEOTIDE SEQUENCE [LARGE SCALE GENOMIC DNA]</scope>
    <source>
        <strain evidence="2 3">JPCC DA0580</strain>
    </source>
</reference>
<evidence type="ECO:0000313" key="2">
    <source>
        <dbReference type="EMBL" id="GAX21119.1"/>
    </source>
</evidence>
<sequence length="236" mass="26714">MLHAQGIDVDGPLRSDVSWMDANDVDKLLQEMEIYLKLEPEESSKSWYDLLKTDISSVMHEWSQKTPVDWHQWYYHVRLLSWLYVIWVLLCASSPAAHNAWCIENISSSVPFALGVSGLEIVYARQGLSPKRTKSELALPVLRLGMELIVTPLVGCVHHSHYLAVMGWSFGELCTEMDLVFVPLGVVGELWMICHAAELHSSALYIAVAFLLSLEIVHWYTCLLKAMGVRNTTERG</sequence>
<name>A0A1Z5K4H3_FISSO</name>
<keyword evidence="1" id="KW-0812">Transmembrane</keyword>
<dbReference type="InParanoid" id="A0A1Z5K4H3"/>
<protein>
    <submittedName>
        <fullName evidence="2">Uncharacterized protein</fullName>
    </submittedName>
</protein>
<dbReference type="Proteomes" id="UP000198406">
    <property type="component" value="Unassembled WGS sequence"/>
</dbReference>
<proteinExistence type="predicted"/>
<feature type="transmembrane region" description="Helical" evidence="1">
    <location>
        <begin position="202"/>
        <end position="221"/>
    </location>
</feature>
<comment type="caution">
    <text evidence="2">The sequence shown here is derived from an EMBL/GenBank/DDBJ whole genome shotgun (WGS) entry which is preliminary data.</text>
</comment>
<keyword evidence="3" id="KW-1185">Reference proteome</keyword>
<keyword evidence="1" id="KW-1133">Transmembrane helix</keyword>
<organism evidence="2 3">
    <name type="scientific">Fistulifera solaris</name>
    <name type="common">Oleaginous diatom</name>
    <dbReference type="NCBI Taxonomy" id="1519565"/>
    <lineage>
        <taxon>Eukaryota</taxon>
        <taxon>Sar</taxon>
        <taxon>Stramenopiles</taxon>
        <taxon>Ochrophyta</taxon>
        <taxon>Bacillariophyta</taxon>
        <taxon>Bacillariophyceae</taxon>
        <taxon>Bacillariophycidae</taxon>
        <taxon>Naviculales</taxon>
        <taxon>Naviculaceae</taxon>
        <taxon>Fistulifera</taxon>
    </lineage>
</organism>